<name>A0ABS1UIC5_9ACTN</name>
<comment type="caution">
    <text evidence="1">The sequence shown here is derived from an EMBL/GenBank/DDBJ whole genome shotgun (WGS) entry which is preliminary data.</text>
</comment>
<evidence type="ECO:0000313" key="1">
    <source>
        <dbReference type="EMBL" id="MBL6276092.1"/>
    </source>
</evidence>
<sequence>MLDDMRVLRDAVSEYRAAATAAGLDWPEHAEAPVGQPPDMVDRLFDVDHVAEQLTWFQSQKWPPRRLLPNGGWIMPWPTNWGEELDTLAISIGTPFPWRHQVRLFNFEHLIYTFVLAGDHEGEIWRYELTPDAWGSARAATSLAALFTGWTKGITAGAVVYDDLNGWLQFREGVQDDVAMLQERVPDVDFLTFPVYVADESLLRARQRECGVDMDCVERGFDCYEELFDTVRATRRSLSI</sequence>
<dbReference type="Proteomes" id="UP000661193">
    <property type="component" value="Unassembled WGS sequence"/>
</dbReference>
<organism evidence="1 2">
    <name type="scientific">Micromonospora fiedleri</name>
    <dbReference type="NCBI Taxonomy" id="1157498"/>
    <lineage>
        <taxon>Bacteria</taxon>
        <taxon>Bacillati</taxon>
        <taxon>Actinomycetota</taxon>
        <taxon>Actinomycetes</taxon>
        <taxon>Micromonosporales</taxon>
        <taxon>Micromonosporaceae</taxon>
        <taxon>Micromonospora</taxon>
    </lineage>
</organism>
<proteinExistence type="predicted"/>
<reference evidence="1 2" key="1">
    <citation type="submission" date="2021-01" db="EMBL/GenBank/DDBJ databases">
        <title>Genome sequencing of Micromonospora fiedleri MG-37.</title>
        <authorList>
            <person name="Moreland P.E.J."/>
            <person name="Stach J.E.M."/>
        </authorList>
    </citation>
    <scope>NUCLEOTIDE SEQUENCE [LARGE SCALE GENOMIC DNA]</scope>
    <source>
        <strain evidence="1 2">MG-37</strain>
    </source>
</reference>
<keyword evidence="2" id="KW-1185">Reference proteome</keyword>
<gene>
    <name evidence="1" type="ORF">JMF97_07955</name>
</gene>
<dbReference type="EMBL" id="JAETXL010000003">
    <property type="protein sequence ID" value="MBL6276092.1"/>
    <property type="molecule type" value="Genomic_DNA"/>
</dbReference>
<protein>
    <submittedName>
        <fullName evidence="1">Uncharacterized protein</fullName>
    </submittedName>
</protein>
<accession>A0ABS1UIC5</accession>
<evidence type="ECO:0000313" key="2">
    <source>
        <dbReference type="Proteomes" id="UP000661193"/>
    </source>
</evidence>